<accession>A0ABP1N9D3</accession>
<sequence>MQSSESRCSAFDLSHLLQCFHLSLHLVYLVVVELRCTDKLWDRNESNVLVGEARWAEDGKEESLRLSAVSSRIFERSSGSYSELSNTADNSGEPPKPRLMIEIAANVAKWSFIIRTELLN</sequence>
<feature type="compositionally biased region" description="Polar residues" evidence="1">
    <location>
        <begin position="77"/>
        <end position="90"/>
    </location>
</feature>
<evidence type="ECO:0000313" key="2">
    <source>
        <dbReference type="EMBL" id="CAL7937602.1"/>
    </source>
</evidence>
<name>A0ABP1N9D3_XYLVO</name>
<dbReference type="EMBL" id="CAXAJV020001288">
    <property type="protein sequence ID" value="CAL7937602.1"/>
    <property type="molecule type" value="Genomic_DNA"/>
</dbReference>
<protein>
    <submittedName>
        <fullName evidence="2">Uncharacterized protein</fullName>
    </submittedName>
</protein>
<dbReference type="Proteomes" id="UP001642520">
    <property type="component" value="Unassembled WGS sequence"/>
</dbReference>
<proteinExistence type="predicted"/>
<evidence type="ECO:0000313" key="3">
    <source>
        <dbReference type="Proteomes" id="UP001642520"/>
    </source>
</evidence>
<keyword evidence="3" id="KW-1185">Reference proteome</keyword>
<comment type="caution">
    <text evidence="2">The sequence shown here is derived from an EMBL/GenBank/DDBJ whole genome shotgun (WGS) entry which is preliminary data.</text>
</comment>
<organism evidence="2 3">
    <name type="scientific">Xylocopa violacea</name>
    <name type="common">Violet carpenter bee</name>
    <name type="synonym">Apis violacea</name>
    <dbReference type="NCBI Taxonomy" id="135666"/>
    <lineage>
        <taxon>Eukaryota</taxon>
        <taxon>Metazoa</taxon>
        <taxon>Ecdysozoa</taxon>
        <taxon>Arthropoda</taxon>
        <taxon>Hexapoda</taxon>
        <taxon>Insecta</taxon>
        <taxon>Pterygota</taxon>
        <taxon>Neoptera</taxon>
        <taxon>Endopterygota</taxon>
        <taxon>Hymenoptera</taxon>
        <taxon>Apocrita</taxon>
        <taxon>Aculeata</taxon>
        <taxon>Apoidea</taxon>
        <taxon>Anthophila</taxon>
        <taxon>Apidae</taxon>
        <taxon>Xylocopa</taxon>
        <taxon>Xylocopa</taxon>
    </lineage>
</organism>
<gene>
    <name evidence="2" type="ORF">XYLVIOL_LOCUS2815</name>
</gene>
<feature type="region of interest" description="Disordered" evidence="1">
    <location>
        <begin position="77"/>
        <end position="96"/>
    </location>
</feature>
<evidence type="ECO:0000256" key="1">
    <source>
        <dbReference type="SAM" id="MobiDB-lite"/>
    </source>
</evidence>
<reference evidence="2 3" key="1">
    <citation type="submission" date="2024-08" db="EMBL/GenBank/DDBJ databases">
        <authorList>
            <person name="Will J Nash"/>
            <person name="Angela Man"/>
            <person name="Seanna McTaggart"/>
            <person name="Kendall Baker"/>
            <person name="Tom Barker"/>
            <person name="Leah Catchpole"/>
            <person name="Alex Durrant"/>
            <person name="Karim Gharbi"/>
            <person name="Naomi Irish"/>
            <person name="Gemy Kaithakottil"/>
            <person name="Debby Ku"/>
            <person name="Aaliyah Providence"/>
            <person name="Felix Shaw"/>
            <person name="David Swarbreck"/>
            <person name="Chris Watkins"/>
            <person name="Ann M. McCartney"/>
            <person name="Giulio Formenti"/>
            <person name="Alice Mouton"/>
            <person name="Noel Vella"/>
            <person name="Bjorn M von Reumont"/>
            <person name="Adriana Vella"/>
            <person name="Wilfried Haerty"/>
        </authorList>
    </citation>
    <scope>NUCLEOTIDE SEQUENCE [LARGE SCALE GENOMIC DNA]</scope>
</reference>